<dbReference type="EMBL" id="UYRT01119876">
    <property type="protein sequence ID" value="VDN49998.1"/>
    <property type="molecule type" value="Genomic_DNA"/>
</dbReference>
<accession>A0A183F1N9</accession>
<sequence length="95" mass="11347">MKAFICSAWLKPTEHEVVERVNRRLDLATNLEMETAEELQVGPARNFVDLPICAFVDNNFKTQIRLLEFWSRYSYSRVSNQLFSKSYFHFFYQIT</sequence>
<dbReference type="OrthoDB" id="420380at2759"/>
<reference evidence="3" key="1">
    <citation type="submission" date="2016-06" db="UniProtKB">
        <authorList>
            <consortium name="WormBaseParasite"/>
        </authorList>
    </citation>
    <scope>IDENTIFICATION</scope>
</reference>
<reference evidence="1 2" key="2">
    <citation type="submission" date="2018-11" db="EMBL/GenBank/DDBJ databases">
        <authorList>
            <consortium name="Pathogen Informatics"/>
        </authorList>
    </citation>
    <scope>NUCLEOTIDE SEQUENCE [LARGE SCALE GENOMIC DNA]</scope>
</reference>
<protein>
    <submittedName>
        <fullName evidence="1 3">Uncharacterized protein</fullName>
    </submittedName>
</protein>
<evidence type="ECO:0000313" key="3">
    <source>
        <dbReference type="WBParaSite" id="GPUH_0002716001-mRNA-1"/>
    </source>
</evidence>
<name>A0A183F1N9_9BILA</name>
<keyword evidence="2" id="KW-1185">Reference proteome</keyword>
<organism evidence="3">
    <name type="scientific">Gongylonema pulchrum</name>
    <dbReference type="NCBI Taxonomy" id="637853"/>
    <lineage>
        <taxon>Eukaryota</taxon>
        <taxon>Metazoa</taxon>
        <taxon>Ecdysozoa</taxon>
        <taxon>Nematoda</taxon>
        <taxon>Chromadorea</taxon>
        <taxon>Rhabditida</taxon>
        <taxon>Spirurina</taxon>
        <taxon>Spiruromorpha</taxon>
        <taxon>Spiruroidea</taxon>
        <taxon>Gongylonematidae</taxon>
        <taxon>Gongylonema</taxon>
    </lineage>
</organism>
<dbReference type="WBParaSite" id="GPUH_0002716001-mRNA-1">
    <property type="protein sequence ID" value="GPUH_0002716001-mRNA-1"/>
    <property type="gene ID" value="GPUH_0002716001"/>
</dbReference>
<evidence type="ECO:0000313" key="2">
    <source>
        <dbReference type="Proteomes" id="UP000271098"/>
    </source>
</evidence>
<proteinExistence type="predicted"/>
<gene>
    <name evidence="1" type="ORF">GPUH_LOCUS27129</name>
</gene>
<dbReference type="AlphaFoldDB" id="A0A183F1N9"/>
<evidence type="ECO:0000313" key="1">
    <source>
        <dbReference type="EMBL" id="VDN49998.1"/>
    </source>
</evidence>
<dbReference type="Proteomes" id="UP000271098">
    <property type="component" value="Unassembled WGS sequence"/>
</dbReference>